<protein>
    <submittedName>
        <fullName evidence="1">Uncharacterized protein</fullName>
    </submittedName>
</protein>
<sequence length="623" mass="70836">MLMCRITSVWFLLLLHVSGLDSTTWNLFSKSSTELPQEGMVRLMGGQRDSEGRVEVYHEGKWGTICDDGWDLPEAQVVCRQLRFPGAISAVTGGTYGEGSGSIWLDDMECKGTEKYLSSCSFKGWALTDCSHKEDAGVICARGTNVTDDTVHNLDHRLGMSDDLGELFDRQINCDFRVVVRSPTGNRDKGGKLEVEERTVCTHKMILSLYTTYNSTIGSDNTSIDVSYGCTPHVNSFFRYLYTRKIDVTVSSAQCLHKLASEFGVKRLMQDTGRLFTVLLPEDPTFHTQVSLYDYALQTRDLQLQENCLQFLAWNVKALINSPAWSDVSMDFMMALLQRSDLVVPDEGFLLHALELWITEKSQTINNKSQTALLSLIRFPMIPTEKLYDLQFNSEFFKSHEKLYRAGSLRGFQFNTVPFDILQKHKGSTDEEQRDYYPRIYTAEPWGININSTYKATTGQKVLEDFETRVVVYNSNRQIQNQMGYRGYQPFNPQPPPPPFDTYSSRSKSGITPNHNSVIFRTKGTNPITWTAGVYLYKQECPSCASFPTATFSLQNSLRQDQTKSVRYSNRLLLTCQGKYIFHIQDFKNNMAQVFTNSNASLTYPCPEGQYGFTFVVRPEYIG</sequence>
<organism evidence="1 2">
    <name type="scientific">Dallia pectoralis</name>
    <name type="common">Alaska blackfish</name>
    <dbReference type="NCBI Taxonomy" id="75939"/>
    <lineage>
        <taxon>Eukaryota</taxon>
        <taxon>Metazoa</taxon>
        <taxon>Chordata</taxon>
        <taxon>Craniata</taxon>
        <taxon>Vertebrata</taxon>
        <taxon>Euteleostomi</taxon>
        <taxon>Actinopterygii</taxon>
        <taxon>Neopterygii</taxon>
        <taxon>Teleostei</taxon>
        <taxon>Protacanthopterygii</taxon>
        <taxon>Esociformes</taxon>
        <taxon>Umbridae</taxon>
        <taxon>Dallia</taxon>
    </lineage>
</organism>
<keyword evidence="2" id="KW-1185">Reference proteome</keyword>
<gene>
    <name evidence="1" type="ORF">DPEC_G00308540</name>
</gene>
<reference evidence="1" key="1">
    <citation type="submission" date="2021-05" db="EMBL/GenBank/DDBJ databases">
        <authorList>
            <person name="Pan Q."/>
            <person name="Jouanno E."/>
            <person name="Zahm M."/>
            <person name="Klopp C."/>
            <person name="Cabau C."/>
            <person name="Louis A."/>
            <person name="Berthelot C."/>
            <person name="Parey E."/>
            <person name="Roest Crollius H."/>
            <person name="Montfort J."/>
            <person name="Robinson-Rechavi M."/>
            <person name="Bouchez O."/>
            <person name="Lampietro C."/>
            <person name="Lopez Roques C."/>
            <person name="Donnadieu C."/>
            <person name="Postlethwait J."/>
            <person name="Bobe J."/>
            <person name="Dillon D."/>
            <person name="Chandos A."/>
            <person name="von Hippel F."/>
            <person name="Guiguen Y."/>
        </authorList>
    </citation>
    <scope>NUCLEOTIDE SEQUENCE</scope>
    <source>
        <strain evidence="1">YG-Jan2019</strain>
    </source>
</reference>
<dbReference type="Proteomes" id="UP001157502">
    <property type="component" value="Chromosome 29"/>
</dbReference>
<proteinExistence type="predicted"/>
<name>A0ACC2FEK0_DALPE</name>
<comment type="caution">
    <text evidence="1">The sequence shown here is derived from an EMBL/GenBank/DDBJ whole genome shotgun (WGS) entry which is preliminary data.</text>
</comment>
<accession>A0ACC2FEK0</accession>
<evidence type="ECO:0000313" key="1">
    <source>
        <dbReference type="EMBL" id="KAJ7989828.1"/>
    </source>
</evidence>
<evidence type="ECO:0000313" key="2">
    <source>
        <dbReference type="Proteomes" id="UP001157502"/>
    </source>
</evidence>
<dbReference type="EMBL" id="CM055756">
    <property type="protein sequence ID" value="KAJ7989828.1"/>
    <property type="molecule type" value="Genomic_DNA"/>
</dbReference>